<dbReference type="Gene3D" id="1.10.3290.10">
    <property type="entry name" value="Fido-like domain"/>
    <property type="match status" value="1"/>
</dbReference>
<dbReference type="InterPro" id="IPR025758">
    <property type="entry name" value="Fic/DOC_N"/>
</dbReference>
<dbReference type="Pfam" id="PF13784">
    <property type="entry name" value="Fic_N"/>
    <property type="match status" value="1"/>
</dbReference>
<feature type="domain" description="Fido" evidence="1">
    <location>
        <begin position="114"/>
        <end position="264"/>
    </location>
</feature>
<sequence length="370" mass="41444">MMAAPYVPEPLPPAGIDWEAHIPQIASANRALARYDGILQAIPNPELLLSPLLTQEAVLSSRIEGTQASLEDVLRFEANPRERINDRALADIQEIINYREALTVAVDALKARRLDTGLVCDLHRVLLAGSRGMDREPGCIRTIQNFIGRDAHIEHAIFVPPAPADLPGALADWEAYLRNEEEKDILVQLSVLKAQFELIHPFCDGNGRIGRMLVPLIMYEKGLIASPMFYISAYLERNRPVYYERLLAISGDGDWNGWIKFFLHAIEEQAGANGRKAKAILDLYDEMKRTVPEVTRSQYTITAIDAIFKTPIFSSSEFYDLSAIPKESGAKILRDLEESDIIQLVQKGRGRKASIYIFPHLVAITEGDRL</sequence>
<protein>
    <submittedName>
        <fullName evidence="2">Fic family protein</fullName>
    </submittedName>
</protein>
<reference evidence="2" key="1">
    <citation type="submission" date="2019-05" db="EMBL/GenBank/DDBJ databases">
        <title>Isolation and characterization of methanogens from the cold seep sediment at Four-Way Closure Ridge.</title>
        <authorList>
            <person name="You Y.-T."/>
            <person name="Chen S.-C."/>
            <person name="Zhang W.-L."/>
            <person name="Lai M.-C."/>
        </authorList>
    </citation>
    <scope>NUCLEOTIDE SEQUENCE</scope>
    <source>
        <strain evidence="2">FWC-SCC3</strain>
    </source>
</reference>
<gene>
    <name evidence="2" type="ORF">FGW20_07355</name>
</gene>
<proteinExistence type="predicted"/>
<organism evidence="2 3">
    <name type="scientific">Methanoculleus methanifontis</name>
    <dbReference type="NCBI Taxonomy" id="2584086"/>
    <lineage>
        <taxon>Archaea</taxon>
        <taxon>Methanobacteriati</taxon>
        <taxon>Methanobacteriota</taxon>
        <taxon>Stenosarchaea group</taxon>
        <taxon>Methanomicrobia</taxon>
        <taxon>Methanomicrobiales</taxon>
        <taxon>Methanomicrobiaceae</taxon>
        <taxon>Methanoculleus</taxon>
    </lineage>
</organism>
<dbReference type="PANTHER" id="PTHR13504">
    <property type="entry name" value="FIDO DOMAIN-CONTAINING PROTEIN DDB_G0283145"/>
    <property type="match status" value="1"/>
</dbReference>
<dbReference type="PROSITE" id="PS51459">
    <property type="entry name" value="FIDO"/>
    <property type="match status" value="1"/>
</dbReference>
<dbReference type="EMBL" id="VCYI01000008">
    <property type="protein sequence ID" value="MDN7012859.1"/>
    <property type="molecule type" value="Genomic_DNA"/>
</dbReference>
<dbReference type="PANTHER" id="PTHR13504:SF38">
    <property type="entry name" value="FIDO DOMAIN-CONTAINING PROTEIN"/>
    <property type="match status" value="1"/>
</dbReference>
<dbReference type="InterPro" id="IPR026287">
    <property type="entry name" value="SoFic-like"/>
</dbReference>
<name>A0ABT8M1F0_9EURY</name>
<dbReference type="Proteomes" id="UP001168423">
    <property type="component" value="Unassembled WGS sequence"/>
</dbReference>
<keyword evidence="3" id="KW-1185">Reference proteome</keyword>
<dbReference type="RefSeq" id="WP_301677447.1">
    <property type="nucleotide sequence ID" value="NZ_VCYI01000008.1"/>
</dbReference>
<evidence type="ECO:0000313" key="2">
    <source>
        <dbReference type="EMBL" id="MDN7012859.1"/>
    </source>
</evidence>
<evidence type="ECO:0000259" key="1">
    <source>
        <dbReference type="PROSITE" id="PS51459"/>
    </source>
</evidence>
<dbReference type="PIRSF" id="PIRSF038925">
    <property type="entry name" value="AMP-prot_trans"/>
    <property type="match status" value="1"/>
</dbReference>
<evidence type="ECO:0000313" key="3">
    <source>
        <dbReference type="Proteomes" id="UP001168423"/>
    </source>
</evidence>
<accession>A0ABT8M1F0</accession>
<dbReference type="InterPro" id="IPR036597">
    <property type="entry name" value="Fido-like_dom_sf"/>
</dbReference>
<comment type="caution">
    <text evidence="2">The sequence shown here is derived from an EMBL/GenBank/DDBJ whole genome shotgun (WGS) entry which is preliminary data.</text>
</comment>
<dbReference type="InterPro" id="IPR040198">
    <property type="entry name" value="Fido_containing"/>
</dbReference>
<dbReference type="SUPFAM" id="SSF140931">
    <property type="entry name" value="Fic-like"/>
    <property type="match status" value="1"/>
</dbReference>
<dbReference type="InterPro" id="IPR003812">
    <property type="entry name" value="Fido"/>
</dbReference>
<dbReference type="Pfam" id="PF02661">
    <property type="entry name" value="Fic"/>
    <property type="match status" value="1"/>
</dbReference>